<reference evidence="1" key="1">
    <citation type="journal article" date="2014" name="Front. Microbiol.">
        <title>High frequency of phylogenetically diverse reductive dehalogenase-homologous genes in deep subseafloor sedimentary metagenomes.</title>
        <authorList>
            <person name="Kawai M."/>
            <person name="Futagami T."/>
            <person name="Toyoda A."/>
            <person name="Takaki Y."/>
            <person name="Nishi S."/>
            <person name="Hori S."/>
            <person name="Arai W."/>
            <person name="Tsubouchi T."/>
            <person name="Morono Y."/>
            <person name="Uchiyama I."/>
            <person name="Ito T."/>
            <person name="Fujiyama A."/>
            <person name="Inagaki F."/>
            <person name="Takami H."/>
        </authorList>
    </citation>
    <scope>NUCLEOTIDE SEQUENCE</scope>
    <source>
        <strain evidence="1">Expedition CK06-06</strain>
    </source>
</reference>
<organism evidence="1">
    <name type="scientific">marine sediment metagenome</name>
    <dbReference type="NCBI Taxonomy" id="412755"/>
    <lineage>
        <taxon>unclassified sequences</taxon>
        <taxon>metagenomes</taxon>
        <taxon>ecological metagenomes</taxon>
    </lineage>
</organism>
<proteinExistence type="predicted"/>
<evidence type="ECO:0000313" key="1">
    <source>
        <dbReference type="EMBL" id="GAI54021.1"/>
    </source>
</evidence>
<feature type="non-terminal residue" evidence="1">
    <location>
        <position position="1"/>
    </location>
</feature>
<protein>
    <submittedName>
        <fullName evidence="1">Uncharacterized protein</fullName>
    </submittedName>
</protein>
<dbReference type="AlphaFoldDB" id="X1QGT8"/>
<comment type="caution">
    <text evidence="1">The sequence shown here is derived from an EMBL/GenBank/DDBJ whole genome shotgun (WGS) entry which is preliminary data.</text>
</comment>
<sequence>DLLGLIVIAAGIYRPFYIPFKNSLLVEMRTDDTLVAGKSINATVKYGEI</sequence>
<dbReference type="EMBL" id="BARV01039101">
    <property type="protein sequence ID" value="GAI54021.1"/>
    <property type="molecule type" value="Genomic_DNA"/>
</dbReference>
<gene>
    <name evidence="1" type="ORF">S06H3_60028</name>
</gene>
<accession>X1QGT8</accession>
<name>X1QGT8_9ZZZZ</name>